<proteinExistence type="predicted"/>
<comment type="caution">
    <text evidence="2">The sequence shown here is derived from an EMBL/GenBank/DDBJ whole genome shotgun (WGS) entry which is preliminary data.</text>
</comment>
<accession>A0ABP0FZP9</accession>
<evidence type="ECO:0000313" key="3">
    <source>
        <dbReference type="Proteomes" id="UP001642483"/>
    </source>
</evidence>
<keyword evidence="3" id="KW-1185">Reference proteome</keyword>
<gene>
    <name evidence="2" type="ORF">CVLEPA_LOCUS15894</name>
</gene>
<organism evidence="2 3">
    <name type="scientific">Clavelina lepadiformis</name>
    <name type="common">Light-bulb sea squirt</name>
    <name type="synonym">Ascidia lepadiformis</name>
    <dbReference type="NCBI Taxonomy" id="159417"/>
    <lineage>
        <taxon>Eukaryota</taxon>
        <taxon>Metazoa</taxon>
        <taxon>Chordata</taxon>
        <taxon>Tunicata</taxon>
        <taxon>Ascidiacea</taxon>
        <taxon>Aplousobranchia</taxon>
        <taxon>Clavelinidae</taxon>
        <taxon>Clavelina</taxon>
    </lineage>
</organism>
<feature type="compositionally biased region" description="Basic and acidic residues" evidence="1">
    <location>
        <begin position="44"/>
        <end position="57"/>
    </location>
</feature>
<dbReference type="EMBL" id="CAWYQH010000098">
    <property type="protein sequence ID" value="CAK8684778.1"/>
    <property type="molecule type" value="Genomic_DNA"/>
</dbReference>
<sequence>MWYQKKLKSLPFDVPMSAMRPVPHCDKIPVPNPSTVKQSSSESNSERSAVDVEHYQEEINDDSPKLFSQTQLDDLTGELDLSKEAA</sequence>
<protein>
    <submittedName>
        <fullName evidence="2">Uncharacterized protein</fullName>
    </submittedName>
</protein>
<feature type="region of interest" description="Disordered" evidence="1">
    <location>
        <begin position="24"/>
        <end position="71"/>
    </location>
</feature>
<evidence type="ECO:0000256" key="1">
    <source>
        <dbReference type="SAM" id="MobiDB-lite"/>
    </source>
</evidence>
<reference evidence="2 3" key="1">
    <citation type="submission" date="2024-02" db="EMBL/GenBank/DDBJ databases">
        <authorList>
            <person name="Daric V."/>
            <person name="Darras S."/>
        </authorList>
    </citation>
    <scope>NUCLEOTIDE SEQUENCE [LARGE SCALE GENOMIC DNA]</scope>
</reference>
<dbReference type="Proteomes" id="UP001642483">
    <property type="component" value="Unassembled WGS sequence"/>
</dbReference>
<name>A0ABP0FZP9_CLALP</name>
<evidence type="ECO:0000313" key="2">
    <source>
        <dbReference type="EMBL" id="CAK8684778.1"/>
    </source>
</evidence>